<dbReference type="EMBL" id="KE356560">
    <property type="protein sequence ID" value="ERG91706.1"/>
    <property type="molecule type" value="Genomic_DNA"/>
</dbReference>
<dbReference type="STRING" id="1238424.J07HQW1_01740"/>
<dbReference type="InterPro" id="IPR006977">
    <property type="entry name" value="Yip1_dom"/>
</dbReference>
<feature type="transmembrane region" description="Helical" evidence="5">
    <location>
        <begin position="108"/>
        <end position="134"/>
    </location>
</feature>
<feature type="transmembrane region" description="Helical" evidence="5">
    <location>
        <begin position="33"/>
        <end position="55"/>
    </location>
</feature>
<evidence type="ECO:0000256" key="4">
    <source>
        <dbReference type="ARBA" id="ARBA00023136"/>
    </source>
</evidence>
<evidence type="ECO:0000256" key="2">
    <source>
        <dbReference type="ARBA" id="ARBA00022692"/>
    </source>
</evidence>
<evidence type="ECO:0000259" key="6">
    <source>
        <dbReference type="Pfam" id="PF04893"/>
    </source>
</evidence>
<feature type="domain" description="Yip1" evidence="6">
    <location>
        <begin position="12"/>
        <end position="205"/>
    </location>
</feature>
<dbReference type="Pfam" id="PF04893">
    <property type="entry name" value="Yip1"/>
    <property type="match status" value="1"/>
</dbReference>
<feature type="transmembrane region" description="Helical" evidence="5">
    <location>
        <begin position="188"/>
        <end position="212"/>
    </location>
</feature>
<dbReference type="HOGENOM" id="CLU_1269899_0_0_2"/>
<feature type="transmembrane region" description="Helical" evidence="5">
    <location>
        <begin position="62"/>
        <end position="88"/>
    </location>
</feature>
<name>U1PHR0_9EURY</name>
<keyword evidence="3 5" id="KW-1133">Transmembrane helix</keyword>
<organism evidence="7 8">
    <name type="scientific">Haloquadratum walsbyi J07HQW1</name>
    <dbReference type="NCBI Taxonomy" id="1238424"/>
    <lineage>
        <taxon>Archaea</taxon>
        <taxon>Methanobacteriati</taxon>
        <taxon>Methanobacteriota</taxon>
        <taxon>Stenosarchaea group</taxon>
        <taxon>Halobacteria</taxon>
        <taxon>Halobacteriales</taxon>
        <taxon>Haloferacaceae</taxon>
        <taxon>Haloquadratum</taxon>
    </lineage>
</organism>
<sequence length="217" mass="22593">MSMISDIQYAATRPASFFKTDTDADEPSLFRPALVVAAVAIVGLLSSIPTLLAVAEATPGDAGVFVIISVAVGSLLGVIGPFLSWLIIGGLFFIGSLVFGGDGEFRDLFAVIGWGFAPRVIVPVIGGITGFILISGTNFSDPQQARQLSQMATTGTIGFVNHAVNAGTFIWAGWIWTHAVAQIRNISIQNAGIVVGAVVVVQILLNVGLSFLSASFI</sequence>
<comment type="subcellular location">
    <subcellularLocation>
        <location evidence="1">Membrane</location>
        <topology evidence="1">Multi-pass membrane protein</topology>
    </subcellularLocation>
</comment>
<feature type="transmembrane region" description="Helical" evidence="5">
    <location>
        <begin position="155"/>
        <end position="176"/>
    </location>
</feature>
<evidence type="ECO:0000256" key="1">
    <source>
        <dbReference type="ARBA" id="ARBA00004141"/>
    </source>
</evidence>
<reference evidence="7 8" key="1">
    <citation type="journal article" date="2013" name="PLoS ONE">
        <title>Assembly-driven community genomics of a hypersaline microbial ecosystem.</title>
        <authorList>
            <person name="Podell S."/>
            <person name="Ugalde J.A."/>
            <person name="Narasingarao P."/>
            <person name="Banfield J.F."/>
            <person name="Heidelberg K.B."/>
            <person name="Allen E.E."/>
        </authorList>
    </citation>
    <scope>NUCLEOTIDE SEQUENCE [LARGE SCALE GENOMIC DNA]</scope>
    <source>
        <strain evidence="8">J07HQW1</strain>
    </source>
</reference>
<evidence type="ECO:0000256" key="3">
    <source>
        <dbReference type="ARBA" id="ARBA00022989"/>
    </source>
</evidence>
<dbReference type="Proteomes" id="UP000030649">
    <property type="component" value="Unassembled WGS sequence"/>
</dbReference>
<dbReference type="AlphaFoldDB" id="U1PHR0"/>
<gene>
    <name evidence="7" type="ORF">J07HQW1_01740</name>
</gene>
<proteinExistence type="predicted"/>
<keyword evidence="2 5" id="KW-0812">Transmembrane</keyword>
<protein>
    <submittedName>
        <fullName evidence="7">Yip1 domain protein</fullName>
    </submittedName>
</protein>
<keyword evidence="4 5" id="KW-0472">Membrane</keyword>
<accession>U1PHR0</accession>
<evidence type="ECO:0000256" key="5">
    <source>
        <dbReference type="SAM" id="Phobius"/>
    </source>
</evidence>
<evidence type="ECO:0000313" key="7">
    <source>
        <dbReference type="EMBL" id="ERG91706.1"/>
    </source>
</evidence>
<dbReference type="GO" id="GO:0016020">
    <property type="term" value="C:membrane"/>
    <property type="evidence" value="ECO:0007669"/>
    <property type="project" value="UniProtKB-SubCell"/>
</dbReference>
<evidence type="ECO:0000313" key="8">
    <source>
        <dbReference type="Proteomes" id="UP000030649"/>
    </source>
</evidence>